<gene>
    <name evidence="1" type="ORF">FB382_001954</name>
</gene>
<dbReference type="Proteomes" id="UP000580910">
    <property type="component" value="Unassembled WGS sequence"/>
</dbReference>
<dbReference type="AlphaFoldDB" id="A0A7W3IZQ6"/>
<dbReference type="RefSeq" id="WP_182538759.1">
    <property type="nucleotide sequence ID" value="NZ_JACGXA010000001.1"/>
</dbReference>
<reference evidence="1 2" key="1">
    <citation type="submission" date="2020-07" db="EMBL/GenBank/DDBJ databases">
        <title>Sequencing the genomes of 1000 actinobacteria strains.</title>
        <authorList>
            <person name="Klenk H.-P."/>
        </authorList>
    </citation>
    <scope>NUCLEOTIDE SEQUENCE [LARGE SCALE GENOMIC DNA]</scope>
    <source>
        <strain evidence="1 2">DSM 21349</strain>
    </source>
</reference>
<accession>A0A7W3IZQ6</accession>
<comment type="caution">
    <text evidence="1">The sequence shown here is derived from an EMBL/GenBank/DDBJ whole genome shotgun (WGS) entry which is preliminary data.</text>
</comment>
<evidence type="ECO:0000313" key="2">
    <source>
        <dbReference type="Proteomes" id="UP000580910"/>
    </source>
</evidence>
<evidence type="ECO:0008006" key="3">
    <source>
        <dbReference type="Google" id="ProtNLM"/>
    </source>
</evidence>
<protein>
    <recommendedName>
        <fullName evidence="3">Tocopherol cyclase</fullName>
    </recommendedName>
</protein>
<name>A0A7W3IZQ6_9ACTN</name>
<keyword evidence="2" id="KW-1185">Reference proteome</keyword>
<organism evidence="1 2">
    <name type="scientific">Nocardioides ginsengisegetis</name>
    <dbReference type="NCBI Taxonomy" id="661491"/>
    <lineage>
        <taxon>Bacteria</taxon>
        <taxon>Bacillati</taxon>
        <taxon>Actinomycetota</taxon>
        <taxon>Actinomycetes</taxon>
        <taxon>Propionibacteriales</taxon>
        <taxon>Nocardioidaceae</taxon>
        <taxon>Nocardioides</taxon>
    </lineage>
</organism>
<sequence>MTAVADNAPRFRENTDHVESWFVRANDPASPRAVWLKRTVLCRRDGTTVTEAWISVFDGTRTAAYRREERLGLDLTAGGGRSAGTLGDVSWDLAFTRDPGPLGEPMSLLPSARMVDAPFPKNKLLSPFPVATFAGGLRWGAETWDLDGWVGMEGHNWGAAHSPEYAWGQCVFPEQGAVVEAASGRIELGSRTSPLFSMLVVRVGDVEHRFDRIVDRWRQRPDLDFPRWTLGMRGRAGRARLEMTADPAAMVCLGYDNPARPRSYCLNSKTARVRLSVEPRRGAPFELTSEHGGALEFLRPDPVAEVQPVV</sequence>
<dbReference type="EMBL" id="JACGXA010000001">
    <property type="protein sequence ID" value="MBA8803663.1"/>
    <property type="molecule type" value="Genomic_DNA"/>
</dbReference>
<proteinExistence type="predicted"/>
<evidence type="ECO:0000313" key="1">
    <source>
        <dbReference type="EMBL" id="MBA8803663.1"/>
    </source>
</evidence>